<dbReference type="SMART" id="SM00042">
    <property type="entry name" value="CUB"/>
    <property type="match status" value="1"/>
</dbReference>
<dbReference type="PANTHER" id="PTHR22991:SF44">
    <property type="entry name" value="C-TYPE LECTIN-RELATED"/>
    <property type="match status" value="1"/>
</dbReference>
<protein>
    <recommendedName>
        <fullName evidence="8">C-type LECtin</fullName>
    </recommendedName>
</protein>
<dbReference type="AlphaFoldDB" id="A0A6A5GK82"/>
<dbReference type="InterPro" id="IPR016187">
    <property type="entry name" value="CTDL_fold"/>
</dbReference>
<dbReference type="SMART" id="SM00034">
    <property type="entry name" value="CLECT"/>
    <property type="match status" value="2"/>
</dbReference>
<dbReference type="SUPFAM" id="SSF56436">
    <property type="entry name" value="C-type lectin-like"/>
    <property type="match status" value="2"/>
</dbReference>
<evidence type="ECO:0000313" key="7">
    <source>
        <dbReference type="Proteomes" id="UP000483820"/>
    </source>
</evidence>
<dbReference type="CTD" id="9822851"/>
<gene>
    <name evidence="6" type="ORF">GCK72_021583</name>
</gene>
<dbReference type="InterPro" id="IPR000859">
    <property type="entry name" value="CUB_dom"/>
</dbReference>
<dbReference type="GeneID" id="9822851"/>
<evidence type="ECO:0008006" key="8">
    <source>
        <dbReference type="Google" id="ProtNLM"/>
    </source>
</evidence>
<dbReference type="RefSeq" id="XP_003093496.2">
    <property type="nucleotide sequence ID" value="XM_003093448.2"/>
</dbReference>
<dbReference type="PROSITE" id="PS00615">
    <property type="entry name" value="C_TYPE_LECTIN_1"/>
    <property type="match status" value="1"/>
</dbReference>
<keyword evidence="3" id="KW-0732">Signal</keyword>
<evidence type="ECO:0000313" key="6">
    <source>
        <dbReference type="EMBL" id="KAF1755016.1"/>
    </source>
</evidence>
<dbReference type="Gene3D" id="2.60.120.290">
    <property type="entry name" value="Spermadhesin, CUB domain"/>
    <property type="match status" value="1"/>
</dbReference>
<evidence type="ECO:0000259" key="4">
    <source>
        <dbReference type="PROSITE" id="PS01180"/>
    </source>
</evidence>
<evidence type="ECO:0000256" key="2">
    <source>
        <dbReference type="PROSITE-ProRule" id="PRU00059"/>
    </source>
</evidence>
<dbReference type="Pfam" id="PF00431">
    <property type="entry name" value="CUB"/>
    <property type="match status" value="1"/>
</dbReference>
<evidence type="ECO:0000259" key="5">
    <source>
        <dbReference type="PROSITE" id="PS50041"/>
    </source>
</evidence>
<dbReference type="InterPro" id="IPR018378">
    <property type="entry name" value="C-type_lectin_CS"/>
</dbReference>
<reference evidence="6 7" key="1">
    <citation type="submission" date="2019-12" db="EMBL/GenBank/DDBJ databases">
        <title>Chromosome-level assembly of the Caenorhabditis remanei genome.</title>
        <authorList>
            <person name="Teterina A.A."/>
            <person name="Willis J.H."/>
            <person name="Phillips P.C."/>
        </authorList>
    </citation>
    <scope>NUCLEOTIDE SEQUENCE [LARGE SCALE GENOMIC DNA]</scope>
    <source>
        <strain evidence="6 7">PX506</strain>
        <tissue evidence="6">Whole organism</tissue>
    </source>
</reference>
<dbReference type="CDD" id="cd00041">
    <property type="entry name" value="CUB"/>
    <property type="match status" value="1"/>
</dbReference>
<evidence type="ECO:0000256" key="3">
    <source>
        <dbReference type="SAM" id="SignalP"/>
    </source>
</evidence>
<dbReference type="Pfam" id="PF00059">
    <property type="entry name" value="Lectin_C"/>
    <property type="match status" value="2"/>
</dbReference>
<organism evidence="6 7">
    <name type="scientific">Caenorhabditis remanei</name>
    <name type="common">Caenorhabditis vulgaris</name>
    <dbReference type="NCBI Taxonomy" id="31234"/>
    <lineage>
        <taxon>Eukaryota</taxon>
        <taxon>Metazoa</taxon>
        <taxon>Ecdysozoa</taxon>
        <taxon>Nematoda</taxon>
        <taxon>Chromadorea</taxon>
        <taxon>Rhabditida</taxon>
        <taxon>Rhabditina</taxon>
        <taxon>Rhabditomorpha</taxon>
        <taxon>Rhabditoidea</taxon>
        <taxon>Rhabditidae</taxon>
        <taxon>Peloderinae</taxon>
        <taxon>Caenorhabditis</taxon>
    </lineage>
</organism>
<dbReference type="InterPro" id="IPR050976">
    <property type="entry name" value="Snaclec"/>
</dbReference>
<feature type="domain" description="C-type lectin" evidence="5">
    <location>
        <begin position="29"/>
        <end position="149"/>
    </location>
</feature>
<keyword evidence="1" id="KW-1015">Disulfide bond</keyword>
<dbReference type="KEGG" id="crq:GCK72_021583"/>
<feature type="signal peptide" evidence="3">
    <location>
        <begin position="1"/>
        <end position="16"/>
    </location>
</feature>
<evidence type="ECO:0000256" key="1">
    <source>
        <dbReference type="ARBA" id="ARBA00023157"/>
    </source>
</evidence>
<dbReference type="Gene3D" id="3.10.100.10">
    <property type="entry name" value="Mannose-Binding Protein A, subunit A"/>
    <property type="match status" value="2"/>
</dbReference>
<feature type="domain" description="C-type lectin" evidence="5">
    <location>
        <begin position="162"/>
        <end position="277"/>
    </location>
</feature>
<feature type="chain" id="PRO_5025336642" description="C-type LECtin" evidence="3">
    <location>
        <begin position="17"/>
        <end position="415"/>
    </location>
</feature>
<dbReference type="PANTHER" id="PTHR22991">
    <property type="entry name" value="PROTEIN CBG13490"/>
    <property type="match status" value="1"/>
</dbReference>
<dbReference type="InterPro" id="IPR035914">
    <property type="entry name" value="Sperma_CUB_dom_sf"/>
</dbReference>
<proteinExistence type="predicted"/>
<accession>A0A6A5GK82</accession>
<sequence>MKFIIYLFLFITACYASNNTICTNGFDLINNKCWKLFQTPANHTIAERTCTGYGGTLFMAKTAIDNRAVGNYVNSFGIDRIWMGVFCIGNAKSQCYFDDQVGSTVIYDNFAPGFPNAGTGRCVYYALSGSTSGLWINGDCMESFPYVCELPTTHSDYCDYNFNDHCYFLNDELSFSGAQLQCQSLCSNLVSIHSAEENRYITSLYSQLSYDFIRIGGIASSNDFVVWADGSVMDYSNLETFGTGGNCLKMALKSTDYHSRGSWYTDDCSTLAHFVCKRPIGVPDCSGTPPPPTVPPPTMAPPTCTSGVHVAPGVISSPNYPNYYRSACAYTLTTYGSNKIRLTFNYVYTYPNYDPIDIYDGDSTDAPLLYSLNRQSGGGYWTYTSTGNSIYVNFRYTSGQTSTYTGFNATFYSVF</sequence>
<dbReference type="PROSITE" id="PS01180">
    <property type="entry name" value="CUB"/>
    <property type="match status" value="1"/>
</dbReference>
<comment type="caution">
    <text evidence="2">Lacks conserved residue(s) required for the propagation of feature annotation.</text>
</comment>
<dbReference type="SUPFAM" id="SSF49854">
    <property type="entry name" value="Spermadhesin, CUB domain"/>
    <property type="match status" value="1"/>
</dbReference>
<dbReference type="CDD" id="cd00037">
    <property type="entry name" value="CLECT"/>
    <property type="match status" value="2"/>
</dbReference>
<dbReference type="InterPro" id="IPR016186">
    <property type="entry name" value="C-type_lectin-like/link_sf"/>
</dbReference>
<comment type="caution">
    <text evidence="6">The sequence shown here is derived from an EMBL/GenBank/DDBJ whole genome shotgun (WGS) entry which is preliminary data.</text>
</comment>
<dbReference type="InterPro" id="IPR001304">
    <property type="entry name" value="C-type_lectin-like"/>
</dbReference>
<dbReference type="EMBL" id="WUAV01000005">
    <property type="protein sequence ID" value="KAF1755016.1"/>
    <property type="molecule type" value="Genomic_DNA"/>
</dbReference>
<dbReference type="Proteomes" id="UP000483820">
    <property type="component" value="Chromosome V"/>
</dbReference>
<feature type="domain" description="CUB" evidence="4">
    <location>
        <begin position="304"/>
        <end position="414"/>
    </location>
</feature>
<dbReference type="PROSITE" id="PS50041">
    <property type="entry name" value="C_TYPE_LECTIN_2"/>
    <property type="match status" value="2"/>
</dbReference>
<name>A0A6A5GK82_CAERE</name>